<gene>
    <name evidence="2" type="ORF">Poli38472_013081</name>
</gene>
<dbReference type="AlphaFoldDB" id="A0A8K1CJZ2"/>
<proteinExistence type="predicted"/>
<name>A0A8K1CJZ2_PYTOL</name>
<evidence type="ECO:0000313" key="3">
    <source>
        <dbReference type="Proteomes" id="UP000794436"/>
    </source>
</evidence>
<keyword evidence="3" id="KW-1185">Reference proteome</keyword>
<sequence length="284" mass="31956">MAGEAFERQRRAPELEPQQFAVGNQRQNGIADRLRRKLERQREAERAASQVAVAKATRVLPPGKPASVLNESQVTKSKKKNKKKKSKKPQEGIGQSAKDEADGQVSNSTHLLQEVVLGKTGAEQQTSEKVEDPVDEVAAMLTALKMENSEIDDAQLSDSIKTIDSVGNYMGLYASVDRQHTLTREHRERMAQYSFRLNHVVNKHHRQLPEPPYTSRVELRRVELAPSLDRMPSTKVGKEQLEWYLTVPEEVEDADTLLDLDLLYGCQVYASIDCTSSSFTSIRQ</sequence>
<comment type="caution">
    <text evidence="2">The sequence shown here is derived from an EMBL/GenBank/DDBJ whole genome shotgun (WGS) entry which is preliminary data.</text>
</comment>
<organism evidence="2 3">
    <name type="scientific">Pythium oligandrum</name>
    <name type="common">Mycoparasitic fungus</name>
    <dbReference type="NCBI Taxonomy" id="41045"/>
    <lineage>
        <taxon>Eukaryota</taxon>
        <taxon>Sar</taxon>
        <taxon>Stramenopiles</taxon>
        <taxon>Oomycota</taxon>
        <taxon>Peronosporomycetes</taxon>
        <taxon>Pythiales</taxon>
        <taxon>Pythiaceae</taxon>
        <taxon>Pythium</taxon>
    </lineage>
</organism>
<dbReference type="EMBL" id="SPLM01000040">
    <property type="protein sequence ID" value="TMW64459.1"/>
    <property type="molecule type" value="Genomic_DNA"/>
</dbReference>
<reference evidence="2" key="1">
    <citation type="submission" date="2019-03" db="EMBL/GenBank/DDBJ databases">
        <title>Long read genome sequence of the mycoparasitic Pythium oligandrum ATCC 38472 isolated from sugarbeet rhizosphere.</title>
        <authorList>
            <person name="Gaulin E."/>
        </authorList>
    </citation>
    <scope>NUCLEOTIDE SEQUENCE</scope>
    <source>
        <strain evidence="2">ATCC 38472_TT</strain>
    </source>
</reference>
<evidence type="ECO:0000313" key="2">
    <source>
        <dbReference type="EMBL" id="TMW64459.1"/>
    </source>
</evidence>
<feature type="compositionally biased region" description="Basic residues" evidence="1">
    <location>
        <begin position="76"/>
        <end position="87"/>
    </location>
</feature>
<protein>
    <submittedName>
        <fullName evidence="2">Uncharacterized protein</fullName>
    </submittedName>
</protein>
<accession>A0A8K1CJZ2</accession>
<feature type="region of interest" description="Disordered" evidence="1">
    <location>
        <begin position="1"/>
        <end position="107"/>
    </location>
</feature>
<dbReference type="Proteomes" id="UP000794436">
    <property type="component" value="Unassembled WGS sequence"/>
</dbReference>
<evidence type="ECO:0000256" key="1">
    <source>
        <dbReference type="SAM" id="MobiDB-lite"/>
    </source>
</evidence>
<feature type="compositionally biased region" description="Basic and acidic residues" evidence="1">
    <location>
        <begin position="1"/>
        <end position="14"/>
    </location>
</feature>